<proteinExistence type="predicted"/>
<reference evidence="2 3" key="1">
    <citation type="submission" date="2016-07" db="EMBL/GenBank/DDBJ databases">
        <title>Pervasive Adenine N6-methylation of Active Genes in Fungi.</title>
        <authorList>
            <consortium name="DOE Joint Genome Institute"/>
            <person name="Mondo S.J."/>
            <person name="Dannebaum R.O."/>
            <person name="Kuo R.C."/>
            <person name="Labutti K."/>
            <person name="Haridas S."/>
            <person name="Kuo A."/>
            <person name="Salamov A."/>
            <person name="Ahrendt S.R."/>
            <person name="Lipzen A."/>
            <person name="Sullivan W."/>
            <person name="Andreopoulos W.B."/>
            <person name="Clum A."/>
            <person name="Lindquist E."/>
            <person name="Daum C."/>
            <person name="Ramamoorthy G.K."/>
            <person name="Gryganskyi A."/>
            <person name="Culley D."/>
            <person name="Magnuson J.K."/>
            <person name="James T.Y."/>
            <person name="O'Malley M.A."/>
            <person name="Stajich J.E."/>
            <person name="Spatafora J.W."/>
            <person name="Visel A."/>
            <person name="Grigoriev I.V."/>
        </authorList>
    </citation>
    <scope>NUCLEOTIDE SEQUENCE [LARGE SCALE GENOMIC DNA]</scope>
    <source>
        <strain evidence="2 3">NRRL 2496</strain>
    </source>
</reference>
<evidence type="ECO:0000313" key="3">
    <source>
        <dbReference type="Proteomes" id="UP000242180"/>
    </source>
</evidence>
<evidence type="ECO:0000313" key="2">
    <source>
        <dbReference type="EMBL" id="ORZ00876.1"/>
    </source>
</evidence>
<sequence length="70" mass="7468">MTTDASTLGMLHHENSMDISFLSLVLLLLLFAGHGQHSHVLASASVAKIISSHIDFPRSSRQSLRAASGP</sequence>
<dbReference type="AlphaFoldDB" id="A0A1X2HPQ3"/>
<gene>
    <name evidence="2" type="ORF">BCR43DRAFT_485972</name>
</gene>
<feature type="signal peptide" evidence="1">
    <location>
        <begin position="1"/>
        <end position="35"/>
    </location>
</feature>
<evidence type="ECO:0000256" key="1">
    <source>
        <dbReference type="SAM" id="SignalP"/>
    </source>
</evidence>
<keyword evidence="3" id="KW-1185">Reference proteome</keyword>
<organism evidence="2 3">
    <name type="scientific">Syncephalastrum racemosum</name>
    <name type="common">Filamentous fungus</name>
    <dbReference type="NCBI Taxonomy" id="13706"/>
    <lineage>
        <taxon>Eukaryota</taxon>
        <taxon>Fungi</taxon>
        <taxon>Fungi incertae sedis</taxon>
        <taxon>Mucoromycota</taxon>
        <taxon>Mucoromycotina</taxon>
        <taxon>Mucoromycetes</taxon>
        <taxon>Mucorales</taxon>
        <taxon>Syncephalastraceae</taxon>
        <taxon>Syncephalastrum</taxon>
    </lineage>
</organism>
<dbReference type="InParanoid" id="A0A1X2HPQ3"/>
<dbReference type="EMBL" id="MCGN01000002">
    <property type="protein sequence ID" value="ORZ00876.1"/>
    <property type="molecule type" value="Genomic_DNA"/>
</dbReference>
<feature type="chain" id="PRO_5012191427" evidence="1">
    <location>
        <begin position="36"/>
        <end position="70"/>
    </location>
</feature>
<keyword evidence="1" id="KW-0732">Signal</keyword>
<comment type="caution">
    <text evidence="2">The sequence shown here is derived from an EMBL/GenBank/DDBJ whole genome shotgun (WGS) entry which is preliminary data.</text>
</comment>
<name>A0A1X2HPQ3_SYNRA</name>
<dbReference type="Proteomes" id="UP000242180">
    <property type="component" value="Unassembled WGS sequence"/>
</dbReference>
<protein>
    <submittedName>
        <fullName evidence="2">Uncharacterized protein</fullName>
    </submittedName>
</protein>
<accession>A0A1X2HPQ3</accession>